<feature type="domain" description="Gfo/Idh/MocA-like oxidoreductase N-terminal" evidence="1">
    <location>
        <begin position="4"/>
        <end position="114"/>
    </location>
</feature>
<dbReference type="InterPro" id="IPR055170">
    <property type="entry name" value="GFO_IDH_MocA-like_dom"/>
</dbReference>
<dbReference type="OrthoDB" id="9781031at2"/>
<dbReference type="PANTHER" id="PTHR43249:SF1">
    <property type="entry name" value="D-GLUCOSIDE 3-DEHYDROGENASE"/>
    <property type="match status" value="1"/>
</dbReference>
<keyword evidence="4" id="KW-1185">Reference proteome</keyword>
<dbReference type="Proteomes" id="UP000596977">
    <property type="component" value="Unassembled WGS sequence"/>
</dbReference>
<comment type="caution">
    <text evidence="3">The sequence shown here is derived from an EMBL/GenBank/DDBJ whole genome shotgun (WGS) entry which is preliminary data.</text>
</comment>
<gene>
    <name evidence="3" type="ORF">GCM10011499_33370</name>
</gene>
<sequence>MTGIAIIGAGMVADVHVRALGENADLANIIGVAARNREKLEAFCAPRGLTTFPDADTLLHDERVEAVIVLTPPDARAHIVETCASLNKPLLMEKPIERTSAAAQALVERAEAADIPLGIVFQHRFRAASQALAARIAENAFGALTNAQIIAPWWRPQSYYDEPGRGTYARDGGGVLISQAIHTLDLAQTFTGPVAEVQALAATTRQHKMEAEDFVSAGLVFANGAVGALIATTANYPGTAESIVLDFEHAAIRLQSGVLDIFWHDGRTEQVGEPATTGGGADPMAFPHDWHAALQRDFLLAIREGRAPRVTARDALQTHRLIDAIMQSSREGKKITV</sequence>
<dbReference type="SUPFAM" id="SSF51735">
    <property type="entry name" value="NAD(P)-binding Rossmann-fold domains"/>
    <property type="match status" value="1"/>
</dbReference>
<dbReference type="GO" id="GO:0000166">
    <property type="term" value="F:nucleotide binding"/>
    <property type="evidence" value="ECO:0007669"/>
    <property type="project" value="InterPro"/>
</dbReference>
<organism evidence="3 4">
    <name type="scientific">Pelagibacterium lentulum</name>
    <dbReference type="NCBI Taxonomy" id="2029865"/>
    <lineage>
        <taxon>Bacteria</taxon>
        <taxon>Pseudomonadati</taxon>
        <taxon>Pseudomonadota</taxon>
        <taxon>Alphaproteobacteria</taxon>
        <taxon>Hyphomicrobiales</taxon>
        <taxon>Devosiaceae</taxon>
        <taxon>Pelagibacterium</taxon>
    </lineage>
</organism>
<dbReference type="InterPro" id="IPR036291">
    <property type="entry name" value="NAD(P)-bd_dom_sf"/>
</dbReference>
<evidence type="ECO:0000259" key="1">
    <source>
        <dbReference type="Pfam" id="PF01408"/>
    </source>
</evidence>
<dbReference type="Gene3D" id="3.30.360.10">
    <property type="entry name" value="Dihydrodipicolinate Reductase, domain 2"/>
    <property type="match status" value="1"/>
</dbReference>
<evidence type="ECO:0000259" key="2">
    <source>
        <dbReference type="Pfam" id="PF22725"/>
    </source>
</evidence>
<dbReference type="EMBL" id="BMKB01000006">
    <property type="protein sequence ID" value="GGA60447.1"/>
    <property type="molecule type" value="Genomic_DNA"/>
</dbReference>
<dbReference type="PANTHER" id="PTHR43249">
    <property type="entry name" value="UDP-N-ACETYL-2-AMINO-2-DEOXY-D-GLUCURONATE OXIDASE"/>
    <property type="match status" value="1"/>
</dbReference>
<dbReference type="SUPFAM" id="SSF55347">
    <property type="entry name" value="Glyceraldehyde-3-phosphate dehydrogenase-like, C-terminal domain"/>
    <property type="match status" value="1"/>
</dbReference>
<evidence type="ECO:0000313" key="4">
    <source>
        <dbReference type="Proteomes" id="UP000596977"/>
    </source>
</evidence>
<dbReference type="InterPro" id="IPR052515">
    <property type="entry name" value="Gfo/Idh/MocA_Oxidoreductase"/>
</dbReference>
<dbReference type="Gene3D" id="3.40.50.720">
    <property type="entry name" value="NAD(P)-binding Rossmann-like Domain"/>
    <property type="match status" value="1"/>
</dbReference>
<reference evidence="3 4" key="1">
    <citation type="journal article" date="2014" name="Int. J. Syst. Evol. Microbiol.">
        <title>Complete genome sequence of Corynebacterium casei LMG S-19264T (=DSM 44701T), isolated from a smear-ripened cheese.</title>
        <authorList>
            <consortium name="US DOE Joint Genome Institute (JGI-PGF)"/>
            <person name="Walter F."/>
            <person name="Albersmeier A."/>
            <person name="Kalinowski J."/>
            <person name="Ruckert C."/>
        </authorList>
    </citation>
    <scope>NUCLEOTIDE SEQUENCE [LARGE SCALE GENOMIC DNA]</scope>
    <source>
        <strain evidence="3 4">CGMCC 1.15896</strain>
    </source>
</reference>
<name>A0A916RL65_9HYPH</name>
<evidence type="ECO:0000313" key="3">
    <source>
        <dbReference type="EMBL" id="GGA60447.1"/>
    </source>
</evidence>
<protein>
    <submittedName>
        <fullName evidence="3">Oxidoreductase</fullName>
    </submittedName>
</protein>
<dbReference type="InterPro" id="IPR000683">
    <property type="entry name" value="Gfo/Idh/MocA-like_OxRdtase_N"/>
</dbReference>
<proteinExistence type="predicted"/>
<dbReference type="RefSeq" id="WP_127071372.1">
    <property type="nucleotide sequence ID" value="NZ_BMKB01000006.1"/>
</dbReference>
<dbReference type="AlphaFoldDB" id="A0A916RL65"/>
<dbReference type="Pfam" id="PF01408">
    <property type="entry name" value="GFO_IDH_MocA"/>
    <property type="match status" value="1"/>
</dbReference>
<accession>A0A916RL65</accession>
<dbReference type="Pfam" id="PF22725">
    <property type="entry name" value="GFO_IDH_MocA_C3"/>
    <property type="match status" value="1"/>
</dbReference>
<feature type="domain" description="GFO/IDH/MocA-like oxidoreductase" evidence="2">
    <location>
        <begin position="130"/>
        <end position="251"/>
    </location>
</feature>